<dbReference type="InterPro" id="IPR041270">
    <property type="entry name" value="Phage_ABA_S"/>
</dbReference>
<name>A0A6M3LXM3_9ZZZZ</name>
<organism evidence="2">
    <name type="scientific">viral metagenome</name>
    <dbReference type="NCBI Taxonomy" id="1070528"/>
    <lineage>
        <taxon>unclassified sequences</taxon>
        <taxon>metagenomes</taxon>
        <taxon>organismal metagenomes</taxon>
    </lineage>
</organism>
<dbReference type="EMBL" id="MT143576">
    <property type="protein sequence ID" value="QJA98384.1"/>
    <property type="molecule type" value="Genomic_DNA"/>
</dbReference>
<protein>
    <recommendedName>
        <fullName evidence="1">Phage ABA sandwich domain-containing protein</fullName>
    </recommendedName>
</protein>
<reference evidence="2" key="1">
    <citation type="submission" date="2020-03" db="EMBL/GenBank/DDBJ databases">
        <title>The deep terrestrial virosphere.</title>
        <authorList>
            <person name="Holmfeldt K."/>
            <person name="Nilsson E."/>
            <person name="Simone D."/>
            <person name="Lopez-Fernandez M."/>
            <person name="Wu X."/>
            <person name="de Brujin I."/>
            <person name="Lundin D."/>
            <person name="Andersson A."/>
            <person name="Bertilsson S."/>
            <person name="Dopson M."/>
        </authorList>
    </citation>
    <scope>NUCLEOTIDE SEQUENCE</scope>
    <source>
        <strain evidence="2">MM171A01856</strain>
    </source>
</reference>
<gene>
    <name evidence="2" type="ORF">MM171A01856_0003</name>
</gene>
<dbReference type="InterPro" id="IPR028985">
    <property type="entry name" value="Bacillus_phage_prot-like"/>
</dbReference>
<evidence type="ECO:0000313" key="2">
    <source>
        <dbReference type="EMBL" id="QJA98384.1"/>
    </source>
</evidence>
<accession>A0A6M3LXM3</accession>
<proteinExistence type="predicted"/>
<dbReference type="AlphaFoldDB" id="A0A6M3LXM3"/>
<evidence type="ECO:0000259" key="1">
    <source>
        <dbReference type="Pfam" id="PF18066"/>
    </source>
</evidence>
<dbReference type="Pfam" id="PF18066">
    <property type="entry name" value="Phage_ABA_S"/>
    <property type="match status" value="1"/>
</dbReference>
<dbReference type="Gene3D" id="3.30.2120.10">
    <property type="entry name" value="Bacillus phage protein-like"/>
    <property type="match status" value="1"/>
</dbReference>
<sequence length="146" mass="16333">MMEAGPELNALVATEVMGLEIEWNINTPCPYCHMEMRYCGSRARCTQCGEWRYGPYKDYSEDIAAAGEVVEATLKSLAESEEGKTFESGWVDNGFMLEISADGSAEAGFVRDDRDYYHESWKYWAKGKDAMEAICLAALEVKGVEV</sequence>
<feature type="domain" description="Phage ABA sandwich" evidence="1">
    <location>
        <begin position="11"/>
        <end position="139"/>
    </location>
</feature>